<feature type="transmembrane region" description="Helical" evidence="1">
    <location>
        <begin position="78"/>
        <end position="98"/>
    </location>
</feature>
<feature type="transmembrane region" description="Helical" evidence="1">
    <location>
        <begin position="104"/>
        <end position="123"/>
    </location>
</feature>
<keyword evidence="1" id="KW-1133">Transmembrane helix</keyword>
<accession>A0A7C8FK81</accession>
<proteinExistence type="predicted"/>
<feature type="transmembrane region" description="Helical" evidence="1">
    <location>
        <begin position="20"/>
        <end position="37"/>
    </location>
</feature>
<comment type="caution">
    <text evidence="2">The sequence shown here is derived from an EMBL/GenBank/DDBJ whole genome shotgun (WGS) entry which is preliminary data.</text>
</comment>
<reference evidence="2 3" key="1">
    <citation type="submission" date="2019-09" db="EMBL/GenBank/DDBJ databases">
        <title>Phylogeny of genus Pseudoclavibacter and closely related genus.</title>
        <authorList>
            <person name="Li Y."/>
        </authorList>
    </citation>
    <scope>NUCLEOTIDE SEQUENCE [LARGE SCALE GENOMIC DNA]</scope>
    <source>
        <strain evidence="2 3">JCM 16921</strain>
    </source>
</reference>
<dbReference type="OrthoDB" id="9962552at2"/>
<dbReference type="Proteomes" id="UP000481339">
    <property type="component" value="Unassembled WGS sequence"/>
</dbReference>
<evidence type="ECO:0000256" key="1">
    <source>
        <dbReference type="SAM" id="Phobius"/>
    </source>
</evidence>
<feature type="transmembrane region" description="Helical" evidence="1">
    <location>
        <begin position="43"/>
        <end position="66"/>
    </location>
</feature>
<gene>
    <name evidence="2" type="ORF">F8O02_06310</name>
</gene>
<protein>
    <submittedName>
        <fullName evidence="2">Uncharacterized protein</fullName>
    </submittedName>
</protein>
<keyword evidence="1" id="KW-0812">Transmembrane</keyword>
<keyword evidence="3" id="KW-1185">Reference proteome</keyword>
<name>A0A7C8FK81_9MICO</name>
<dbReference type="RefSeq" id="WP_158036403.1">
    <property type="nucleotide sequence ID" value="NZ_BAAAZV010000020.1"/>
</dbReference>
<dbReference type="EMBL" id="WBKA01000004">
    <property type="protein sequence ID" value="KAB1631934.1"/>
    <property type="molecule type" value="Genomic_DNA"/>
</dbReference>
<dbReference type="AlphaFoldDB" id="A0A7C8FK81"/>
<organism evidence="2 3">
    <name type="scientific">Pseudoclavibacter caeni</name>
    <dbReference type="NCBI Taxonomy" id="908846"/>
    <lineage>
        <taxon>Bacteria</taxon>
        <taxon>Bacillati</taxon>
        <taxon>Actinomycetota</taxon>
        <taxon>Actinomycetes</taxon>
        <taxon>Micrococcales</taxon>
        <taxon>Microbacteriaceae</taxon>
        <taxon>Pseudoclavibacter</taxon>
    </lineage>
</organism>
<sequence>MDARRFSAGLGRIMLRAQPLLTVVLPLWFFFGGGLQAPEGWQVVVLAFGAPFLAVALIALLVLVLVRPGRPRGRVDGVDAALFLVVDVLVIVASTFGAVDWPRAVLLVIGLVVTLWIAIARLMTAGRRSLDDLAGSWRARTEITAEPVDGGEYTVIEIDEDADDAPEGDRRR</sequence>
<evidence type="ECO:0000313" key="2">
    <source>
        <dbReference type="EMBL" id="KAB1631934.1"/>
    </source>
</evidence>
<evidence type="ECO:0000313" key="3">
    <source>
        <dbReference type="Proteomes" id="UP000481339"/>
    </source>
</evidence>
<keyword evidence="1" id="KW-0472">Membrane</keyword>